<dbReference type="PANTHER" id="PTHR11647:SF1">
    <property type="entry name" value="COLLAPSIN RESPONSE MEDIATOR PROTEIN"/>
    <property type="match status" value="1"/>
</dbReference>
<reference evidence="2" key="1">
    <citation type="submission" date="2018-05" db="EMBL/GenBank/DDBJ databases">
        <authorList>
            <person name="Lanie J.A."/>
            <person name="Ng W.-L."/>
            <person name="Kazmierczak K.M."/>
            <person name="Andrzejewski T.M."/>
            <person name="Davidsen T.M."/>
            <person name="Wayne K.J."/>
            <person name="Tettelin H."/>
            <person name="Glass J.I."/>
            <person name="Rusch D."/>
            <person name="Podicherti R."/>
            <person name="Tsui H.-C.T."/>
            <person name="Winkler M.E."/>
        </authorList>
    </citation>
    <scope>NUCLEOTIDE SEQUENCE</scope>
</reference>
<dbReference type="SUPFAM" id="SSF51338">
    <property type="entry name" value="Composite domain of metallo-dependent hydrolases"/>
    <property type="match status" value="2"/>
</dbReference>
<dbReference type="InterPro" id="IPR011059">
    <property type="entry name" value="Metal-dep_hydrolase_composite"/>
</dbReference>
<accession>A0A381R8M3</accession>
<dbReference type="Pfam" id="PF07969">
    <property type="entry name" value="Amidohydro_3"/>
    <property type="match status" value="1"/>
</dbReference>
<dbReference type="SUPFAM" id="SSF51556">
    <property type="entry name" value="Metallo-dependent hydrolases"/>
    <property type="match status" value="1"/>
</dbReference>
<gene>
    <name evidence="2" type="ORF">METZ01_LOCUS40033</name>
</gene>
<organism evidence="2">
    <name type="scientific">marine metagenome</name>
    <dbReference type="NCBI Taxonomy" id="408172"/>
    <lineage>
        <taxon>unclassified sequences</taxon>
        <taxon>metagenomes</taxon>
        <taxon>ecological metagenomes</taxon>
    </lineage>
</organism>
<evidence type="ECO:0000259" key="1">
    <source>
        <dbReference type="Pfam" id="PF07969"/>
    </source>
</evidence>
<dbReference type="GO" id="GO:0005829">
    <property type="term" value="C:cytosol"/>
    <property type="evidence" value="ECO:0007669"/>
    <property type="project" value="TreeGrafter"/>
</dbReference>
<protein>
    <recommendedName>
        <fullName evidence="1">Amidohydrolase 3 domain-containing protein</fullName>
    </recommendedName>
</protein>
<proteinExistence type="predicted"/>
<evidence type="ECO:0000313" key="2">
    <source>
        <dbReference type="EMBL" id="SUZ87179.1"/>
    </source>
</evidence>
<dbReference type="InterPro" id="IPR050378">
    <property type="entry name" value="Metallo-dep_Hydrolases_sf"/>
</dbReference>
<feature type="domain" description="Amidohydrolase 3" evidence="1">
    <location>
        <begin position="44"/>
        <end position="550"/>
    </location>
</feature>
<dbReference type="Gene3D" id="3.20.20.140">
    <property type="entry name" value="Metal-dependent hydrolases"/>
    <property type="match status" value="2"/>
</dbReference>
<dbReference type="EMBL" id="UINC01001713">
    <property type="protein sequence ID" value="SUZ87179.1"/>
    <property type="molecule type" value="Genomic_DNA"/>
</dbReference>
<dbReference type="GO" id="GO:0016812">
    <property type="term" value="F:hydrolase activity, acting on carbon-nitrogen (but not peptide) bonds, in cyclic amides"/>
    <property type="evidence" value="ECO:0007669"/>
    <property type="project" value="TreeGrafter"/>
</dbReference>
<dbReference type="AlphaFoldDB" id="A0A381R8M3"/>
<dbReference type="PANTHER" id="PTHR11647">
    <property type="entry name" value="HYDRANTOINASE/DIHYDROPYRIMIDINASE FAMILY MEMBER"/>
    <property type="match status" value="1"/>
</dbReference>
<sequence>MGLDLAIKNGTIVDGSGGPRYRADIGIQNGKIVEVGRIHSNANEVIDAEGKVVAPGFIDGHTHMDAQVAWDPLGSCSCWHGVTSVVMGNCGFALAPCRPEQQEWLARCLEAVEDIPTEAMMTGINWTWETFPQYLDNVAKLPKAINYGAFLGHSALRMYAMGNRALTETATEDDLKHMGNSVSEALGAGALGLSTSRASTHVTPDGSPIASRIADWSEIDYLVDVMARHNRGIFQIGPDVASGEAHKTFLNRLQKVAVDSGRPVMFGTLSTRQGVDPFPWQSQMQYLDDTVNAGGRIFGQTTTRPIIALFSVKSYLPFDNLPVWRELRELPIQEQQQRFADPEIRRALVADEAGMKPRDNTFQGGGAATTDPKKPDYTNLYALKGVDWDDPTIDELSRMRDQHPVEVMLDLMIENEDQLFVQPLVNETPEDVLGMLRHPRTLATFSDSGAHVCQEMGSSLQTHLLSYWVRHRKMFTLEEAVRMVTFDNASAFELADRGLLRLGYRADIVVFDETTIKPRLPTVESDLPGGSRRLVQKADGITATVVNGVTTLLDGESTDCYPGEVLRGNGWSRDLP</sequence>
<dbReference type="InterPro" id="IPR013108">
    <property type="entry name" value="Amidohydro_3"/>
</dbReference>
<dbReference type="Gene3D" id="2.30.40.10">
    <property type="entry name" value="Urease, subunit C, domain 1"/>
    <property type="match status" value="1"/>
</dbReference>
<name>A0A381R8M3_9ZZZZ</name>
<dbReference type="InterPro" id="IPR032466">
    <property type="entry name" value="Metal_Hydrolase"/>
</dbReference>